<feature type="transmembrane region" description="Helical" evidence="6">
    <location>
        <begin position="35"/>
        <end position="57"/>
    </location>
</feature>
<evidence type="ECO:0000256" key="6">
    <source>
        <dbReference type="SAM" id="Phobius"/>
    </source>
</evidence>
<proteinExistence type="inferred from homology"/>
<keyword evidence="5 6" id="KW-0472">Membrane</keyword>
<feature type="transmembrane region" description="Helical" evidence="6">
    <location>
        <begin position="148"/>
        <end position="169"/>
    </location>
</feature>
<evidence type="ECO:0000256" key="5">
    <source>
        <dbReference type="ARBA" id="ARBA00023136"/>
    </source>
</evidence>
<feature type="domain" description="EamA" evidence="7">
    <location>
        <begin position="152"/>
        <end position="285"/>
    </location>
</feature>
<evidence type="ECO:0000256" key="1">
    <source>
        <dbReference type="ARBA" id="ARBA00004127"/>
    </source>
</evidence>
<dbReference type="GO" id="GO:0016020">
    <property type="term" value="C:membrane"/>
    <property type="evidence" value="ECO:0007669"/>
    <property type="project" value="UniProtKB-SubCell"/>
</dbReference>
<reference evidence="9" key="1">
    <citation type="submission" date="2016-10" db="EMBL/GenBank/DDBJ databases">
        <authorList>
            <person name="Varghese N."/>
            <person name="Submissions S."/>
        </authorList>
    </citation>
    <scope>NUCLEOTIDE SEQUENCE [LARGE SCALE GENOMIC DNA]</scope>
    <source>
        <strain evidence="9">CGMCC 1.6199</strain>
    </source>
</reference>
<dbReference type="PANTHER" id="PTHR32322">
    <property type="entry name" value="INNER MEMBRANE TRANSPORTER"/>
    <property type="match status" value="1"/>
</dbReference>
<evidence type="ECO:0000256" key="4">
    <source>
        <dbReference type="ARBA" id="ARBA00022989"/>
    </source>
</evidence>
<dbReference type="PANTHER" id="PTHR32322:SF2">
    <property type="entry name" value="EAMA DOMAIN-CONTAINING PROTEIN"/>
    <property type="match status" value="1"/>
</dbReference>
<comment type="subcellular location">
    <subcellularLocation>
        <location evidence="1">Endomembrane system</location>
        <topology evidence="1">Multi-pass membrane protein</topology>
    </subcellularLocation>
</comment>
<dbReference type="EMBL" id="FNHF01000003">
    <property type="protein sequence ID" value="SDM46080.1"/>
    <property type="molecule type" value="Genomic_DNA"/>
</dbReference>
<feature type="transmembrane region" description="Helical" evidence="6">
    <location>
        <begin position="208"/>
        <end position="231"/>
    </location>
</feature>
<protein>
    <submittedName>
        <fullName evidence="8">Drug/metabolite transporter, DME family</fullName>
    </submittedName>
</protein>
<accession>A0A1G9TEK3</accession>
<feature type="transmembrane region" description="Helical" evidence="6">
    <location>
        <begin position="181"/>
        <end position="202"/>
    </location>
</feature>
<gene>
    <name evidence="8" type="ORF">SAMN05216244_2553</name>
</gene>
<dbReference type="InterPro" id="IPR000620">
    <property type="entry name" value="EamA_dom"/>
</dbReference>
<feature type="domain" description="EamA" evidence="7">
    <location>
        <begin position="9"/>
        <end position="141"/>
    </location>
</feature>
<feature type="transmembrane region" description="Helical" evidence="6">
    <location>
        <begin position="243"/>
        <end position="262"/>
    </location>
</feature>
<dbReference type="Pfam" id="PF00892">
    <property type="entry name" value="EamA"/>
    <property type="match status" value="2"/>
</dbReference>
<evidence type="ECO:0000256" key="2">
    <source>
        <dbReference type="ARBA" id="ARBA00007362"/>
    </source>
</evidence>
<sequence length="304" mass="31916">MKMKDKIPFLLVIGGAMLWGTTGTAQTFAPETAHPVAVGAIRLAVGGITLLLLLLVFDRKGSSLRGFSSKQTLPAVISMACYQPLFFSAVTMTGVAVGTVTAIGSAPILAGILEVVVYRKKQTIRWGIATLLAVSGCILLFVNTGTVTVRPLGVLLAVGAGLSFAVYSLTSKQLMENRSALSVTAVIFTGSALLLAPLLFLFDMTWIMHWQGMAVSLHLGIAATSAAYLLFSLGLRGIHSSTAVTLSLAEPLTAAVLGVFLVGETLTAISWFGMIVLLSGMVVLTVGTQMEKSSEKEILLHSSE</sequence>
<dbReference type="Gene3D" id="1.10.3730.20">
    <property type="match status" value="1"/>
</dbReference>
<dbReference type="SUPFAM" id="SSF103481">
    <property type="entry name" value="Multidrug resistance efflux transporter EmrE"/>
    <property type="match status" value="2"/>
</dbReference>
<evidence type="ECO:0000313" key="8">
    <source>
        <dbReference type="EMBL" id="SDM46080.1"/>
    </source>
</evidence>
<evidence type="ECO:0000256" key="3">
    <source>
        <dbReference type="ARBA" id="ARBA00022692"/>
    </source>
</evidence>
<organism evidence="8 9">
    <name type="scientific">Sediminibacillus halophilus</name>
    <dbReference type="NCBI Taxonomy" id="482461"/>
    <lineage>
        <taxon>Bacteria</taxon>
        <taxon>Bacillati</taxon>
        <taxon>Bacillota</taxon>
        <taxon>Bacilli</taxon>
        <taxon>Bacillales</taxon>
        <taxon>Bacillaceae</taxon>
        <taxon>Sediminibacillus</taxon>
    </lineage>
</organism>
<dbReference type="STRING" id="482461.SAMN05216244_2553"/>
<dbReference type="InterPro" id="IPR050638">
    <property type="entry name" value="AA-Vitamin_Transporters"/>
</dbReference>
<dbReference type="AlphaFoldDB" id="A0A1G9TEK3"/>
<keyword evidence="9" id="KW-1185">Reference proteome</keyword>
<feature type="transmembrane region" description="Helical" evidence="6">
    <location>
        <begin position="124"/>
        <end position="142"/>
    </location>
</feature>
<feature type="transmembrane region" description="Helical" evidence="6">
    <location>
        <begin position="268"/>
        <end position="287"/>
    </location>
</feature>
<name>A0A1G9TEK3_9BACI</name>
<evidence type="ECO:0000313" key="9">
    <source>
        <dbReference type="Proteomes" id="UP000182347"/>
    </source>
</evidence>
<keyword evidence="4 6" id="KW-1133">Transmembrane helix</keyword>
<comment type="similarity">
    <text evidence="2">Belongs to the EamA transporter family.</text>
</comment>
<feature type="transmembrane region" description="Helical" evidence="6">
    <location>
        <begin position="96"/>
        <end position="117"/>
    </location>
</feature>
<evidence type="ECO:0000259" key="7">
    <source>
        <dbReference type="Pfam" id="PF00892"/>
    </source>
</evidence>
<keyword evidence="3 6" id="KW-0812">Transmembrane</keyword>
<dbReference type="InterPro" id="IPR037185">
    <property type="entry name" value="EmrE-like"/>
</dbReference>
<dbReference type="Proteomes" id="UP000182347">
    <property type="component" value="Unassembled WGS sequence"/>
</dbReference>